<dbReference type="InterPro" id="IPR002942">
    <property type="entry name" value="S4_RNA-bd"/>
</dbReference>
<name>A0A7M2RKH5_9FIRM</name>
<reference evidence="7 8" key="1">
    <citation type="submission" date="2020-10" db="EMBL/GenBank/DDBJ databases">
        <title>Blautia liquoris sp.nov., isolated from the mud in a fermentation cellar used for the production of Chinese strong-flavoured liquor.</title>
        <authorList>
            <person name="Lu L."/>
        </authorList>
    </citation>
    <scope>NUCLEOTIDE SEQUENCE [LARGE SCALE GENOMIC DNA]</scope>
    <source>
        <strain evidence="7 8">LZLJ-3</strain>
    </source>
</reference>
<dbReference type="Proteomes" id="UP000593601">
    <property type="component" value="Chromosome"/>
</dbReference>
<dbReference type="AlphaFoldDB" id="A0A7M2RKH5"/>
<dbReference type="Pfam" id="PF01479">
    <property type="entry name" value="S4"/>
    <property type="match status" value="1"/>
</dbReference>
<dbReference type="InterPro" id="IPR018496">
    <property type="entry name" value="PsdUridine_synth_RsuA/RluB_CS"/>
</dbReference>
<feature type="domain" description="RNA-binding S4" evidence="6">
    <location>
        <begin position="4"/>
        <end position="63"/>
    </location>
</feature>
<keyword evidence="8" id="KW-1185">Reference proteome</keyword>
<dbReference type="KEGG" id="bliq:INP51_07460"/>
<dbReference type="PROSITE" id="PS50889">
    <property type="entry name" value="S4"/>
    <property type="match status" value="1"/>
</dbReference>
<proteinExistence type="inferred from homology"/>
<gene>
    <name evidence="7" type="ORF">INP51_07460</name>
</gene>
<dbReference type="Pfam" id="PF00849">
    <property type="entry name" value="PseudoU_synth_2"/>
    <property type="match status" value="1"/>
</dbReference>
<dbReference type="CDD" id="cd02553">
    <property type="entry name" value="PseudoU_synth_RsuA"/>
    <property type="match status" value="1"/>
</dbReference>
<evidence type="ECO:0000256" key="2">
    <source>
        <dbReference type="ARBA" id="ARBA00022884"/>
    </source>
</evidence>
<organism evidence="7 8">
    <name type="scientific">Blautia liquoris</name>
    <dbReference type="NCBI Taxonomy" id="2779518"/>
    <lineage>
        <taxon>Bacteria</taxon>
        <taxon>Bacillati</taxon>
        <taxon>Bacillota</taxon>
        <taxon>Clostridia</taxon>
        <taxon>Lachnospirales</taxon>
        <taxon>Lachnospiraceae</taxon>
        <taxon>Blautia</taxon>
    </lineage>
</organism>
<comment type="similarity">
    <text evidence="1 5">Belongs to the pseudouridine synthase RsuA family.</text>
</comment>
<dbReference type="GO" id="GO:0005829">
    <property type="term" value="C:cytosol"/>
    <property type="evidence" value="ECO:0007669"/>
    <property type="project" value="UniProtKB-ARBA"/>
</dbReference>
<dbReference type="SUPFAM" id="SSF55174">
    <property type="entry name" value="Alpha-L RNA-binding motif"/>
    <property type="match status" value="1"/>
</dbReference>
<evidence type="ECO:0000256" key="5">
    <source>
        <dbReference type="RuleBase" id="RU003887"/>
    </source>
</evidence>
<dbReference type="InterPro" id="IPR050343">
    <property type="entry name" value="RsuA_PseudoU_synthase"/>
</dbReference>
<dbReference type="RefSeq" id="WP_193737059.1">
    <property type="nucleotide sequence ID" value="NZ_CP063304.1"/>
</dbReference>
<dbReference type="InterPro" id="IPR006145">
    <property type="entry name" value="PsdUridine_synth_RsuA/RluA"/>
</dbReference>
<dbReference type="Gene3D" id="3.10.290.10">
    <property type="entry name" value="RNA-binding S4 domain"/>
    <property type="match status" value="1"/>
</dbReference>
<dbReference type="EC" id="5.4.99.-" evidence="5"/>
<protein>
    <recommendedName>
        <fullName evidence="5">Pseudouridine synthase</fullName>
        <ecNumber evidence="5">5.4.99.-</ecNumber>
    </recommendedName>
</protein>
<evidence type="ECO:0000259" key="6">
    <source>
        <dbReference type="SMART" id="SM00363"/>
    </source>
</evidence>
<evidence type="ECO:0000256" key="1">
    <source>
        <dbReference type="ARBA" id="ARBA00008348"/>
    </source>
</evidence>
<dbReference type="FunFam" id="3.30.70.1560:FF:000001">
    <property type="entry name" value="Pseudouridine synthase"/>
    <property type="match status" value="1"/>
</dbReference>
<dbReference type="Gene3D" id="3.30.70.580">
    <property type="entry name" value="Pseudouridine synthase I, catalytic domain, N-terminal subdomain"/>
    <property type="match status" value="1"/>
</dbReference>
<evidence type="ECO:0000256" key="4">
    <source>
        <dbReference type="PROSITE-ProRule" id="PRU00182"/>
    </source>
</evidence>
<dbReference type="GO" id="GO:0003723">
    <property type="term" value="F:RNA binding"/>
    <property type="evidence" value="ECO:0007669"/>
    <property type="project" value="UniProtKB-KW"/>
</dbReference>
<dbReference type="InterPro" id="IPR000748">
    <property type="entry name" value="PsdUridine_synth_RsuA/RluB/E/F"/>
</dbReference>
<dbReference type="InterPro" id="IPR036986">
    <property type="entry name" value="S4_RNA-bd_sf"/>
</dbReference>
<evidence type="ECO:0000256" key="3">
    <source>
        <dbReference type="ARBA" id="ARBA00023235"/>
    </source>
</evidence>
<dbReference type="PANTHER" id="PTHR47683">
    <property type="entry name" value="PSEUDOURIDINE SYNTHASE FAMILY PROTEIN-RELATED"/>
    <property type="match status" value="1"/>
</dbReference>
<keyword evidence="2 4" id="KW-0694">RNA-binding</keyword>
<evidence type="ECO:0000313" key="7">
    <source>
        <dbReference type="EMBL" id="QOV20745.1"/>
    </source>
</evidence>
<dbReference type="CDD" id="cd00165">
    <property type="entry name" value="S4"/>
    <property type="match status" value="1"/>
</dbReference>
<dbReference type="PROSITE" id="PS01149">
    <property type="entry name" value="PSI_RSU"/>
    <property type="match status" value="1"/>
</dbReference>
<sequence>MSSLRLDKFLSDMKIGTRSQVKTLIRKGQISVNGTVIKSPEYKVTEKDQIMAGDHQVFYRKYEYLMLNKPAGVVSATKDNHDKTVLDLVSGSSRGDLFPVGRLDRDTEGLLLLTNDGKLAHDLLSPKKHVDKVYIAIVSGHPGPDATALFFEGLDIGERDDTLPAKLEILNSGDKSLTRVTIREGRYHQVKRMFETIGCKVLYLKRISMGTLNLDDTLLPGEWRPLTEDEVSELTMRSESE</sequence>
<dbReference type="SUPFAM" id="SSF55120">
    <property type="entry name" value="Pseudouridine synthase"/>
    <property type="match status" value="1"/>
</dbReference>
<dbReference type="GO" id="GO:0000455">
    <property type="term" value="P:enzyme-directed rRNA pseudouridine synthesis"/>
    <property type="evidence" value="ECO:0007669"/>
    <property type="project" value="UniProtKB-ARBA"/>
</dbReference>
<dbReference type="PANTHER" id="PTHR47683:SF4">
    <property type="entry name" value="PSEUDOURIDINE SYNTHASE"/>
    <property type="match status" value="1"/>
</dbReference>
<dbReference type="EMBL" id="CP063304">
    <property type="protein sequence ID" value="QOV20745.1"/>
    <property type="molecule type" value="Genomic_DNA"/>
</dbReference>
<accession>A0A7M2RKH5</accession>
<dbReference type="InterPro" id="IPR042092">
    <property type="entry name" value="PsdUridine_s_RsuA/RluB/E/F_cat"/>
</dbReference>
<dbReference type="InterPro" id="IPR020094">
    <property type="entry name" value="TruA/RsuA/RluB/E/F_N"/>
</dbReference>
<dbReference type="Gene3D" id="3.30.70.1560">
    <property type="entry name" value="Alpha-L RNA-binding motif"/>
    <property type="match status" value="1"/>
</dbReference>
<dbReference type="SMART" id="SM00363">
    <property type="entry name" value="S4"/>
    <property type="match status" value="1"/>
</dbReference>
<evidence type="ECO:0000313" key="8">
    <source>
        <dbReference type="Proteomes" id="UP000593601"/>
    </source>
</evidence>
<keyword evidence="3 5" id="KW-0413">Isomerase</keyword>
<dbReference type="NCBIfam" id="TIGR00093">
    <property type="entry name" value="pseudouridine synthase"/>
    <property type="match status" value="1"/>
</dbReference>
<dbReference type="InterPro" id="IPR020103">
    <property type="entry name" value="PsdUridine_synth_cat_dom_sf"/>
</dbReference>
<dbReference type="GO" id="GO:0120159">
    <property type="term" value="F:rRNA pseudouridine synthase activity"/>
    <property type="evidence" value="ECO:0007669"/>
    <property type="project" value="UniProtKB-ARBA"/>
</dbReference>